<proteinExistence type="predicted"/>
<feature type="modified residue" description="4-aspartylphosphate" evidence="8">
    <location>
        <position position="55"/>
    </location>
</feature>
<keyword evidence="6" id="KW-0238">DNA-binding</keyword>
<evidence type="ECO:0000256" key="4">
    <source>
        <dbReference type="ARBA" id="ARBA00023012"/>
    </source>
</evidence>
<dbReference type="Proteomes" id="UP001589776">
    <property type="component" value="Unassembled WGS sequence"/>
</dbReference>
<evidence type="ECO:0000256" key="1">
    <source>
        <dbReference type="ARBA" id="ARBA00004496"/>
    </source>
</evidence>
<evidence type="ECO:0000313" key="12">
    <source>
        <dbReference type="Proteomes" id="UP001589776"/>
    </source>
</evidence>
<keyword evidence="5" id="KW-0805">Transcription regulation</keyword>
<dbReference type="SUPFAM" id="SSF52172">
    <property type="entry name" value="CheY-like"/>
    <property type="match status" value="1"/>
</dbReference>
<evidence type="ECO:0000256" key="3">
    <source>
        <dbReference type="ARBA" id="ARBA00022553"/>
    </source>
</evidence>
<dbReference type="EMBL" id="JBHLWN010000074">
    <property type="protein sequence ID" value="MFC0214462.1"/>
    <property type="molecule type" value="Genomic_DNA"/>
</dbReference>
<dbReference type="Gene3D" id="3.40.50.2300">
    <property type="match status" value="1"/>
</dbReference>
<dbReference type="SMART" id="SM00448">
    <property type="entry name" value="REC"/>
    <property type="match status" value="1"/>
</dbReference>
<reference evidence="11 12" key="1">
    <citation type="submission" date="2024-09" db="EMBL/GenBank/DDBJ databases">
        <authorList>
            <person name="Sun Q."/>
            <person name="Mori K."/>
        </authorList>
    </citation>
    <scope>NUCLEOTIDE SEQUENCE [LARGE SCALE GENOMIC DNA]</scope>
    <source>
        <strain evidence="11 12">CCM 7759</strain>
    </source>
</reference>
<dbReference type="PROSITE" id="PS50110">
    <property type="entry name" value="RESPONSE_REGULATORY"/>
    <property type="match status" value="1"/>
</dbReference>
<dbReference type="InterPro" id="IPR011006">
    <property type="entry name" value="CheY-like_superfamily"/>
</dbReference>
<dbReference type="SUPFAM" id="SSF46689">
    <property type="entry name" value="Homeodomain-like"/>
    <property type="match status" value="2"/>
</dbReference>
<dbReference type="InterPro" id="IPR001789">
    <property type="entry name" value="Sig_transdc_resp-reg_receiver"/>
</dbReference>
<dbReference type="InterPro" id="IPR018060">
    <property type="entry name" value="HTH_AraC"/>
</dbReference>
<accession>A0ABV6DP95</accession>
<keyword evidence="3 8" id="KW-0597">Phosphoprotein</keyword>
<dbReference type="CDD" id="cd17536">
    <property type="entry name" value="REC_YesN-like"/>
    <property type="match status" value="1"/>
</dbReference>
<evidence type="ECO:0000313" key="11">
    <source>
        <dbReference type="EMBL" id="MFC0214462.1"/>
    </source>
</evidence>
<sequence length="522" mass="59076">MYKVMIVDDEMFVRKGLMNLIDWASLGYEICAEAENGQEALELMALYEPDVVITDIRMPVLDGLNLIRTVTSERGKQPLFMIISGYHDFAYAQQALRYGVQDYVLKPIDEEELAGALRKMESSLSMNQLSRITGAKQLTGPILETLIKGELSDSDAQRLAAAIRAESNSRFVYIAAELHPADPEAHPPVWTAQQMADVLSNSAALGAAGYPIPVHEQAPGLFGILLDMRYADRSADAFLQALHMELELGLKTPVTLYAGTVVSDIGQVKSSYQAANEALAYKYAEDGTKVIFIEKVRGTPLYYFDLDAELYTMLLERLEEGDEEQYLKALNLIFLEFRTKRFSPNAVSGSILRAVIGVINIIREMEGSEKELAHVASLMDWQSRHVRLQSLKQLLAAFLKEADRYIAILRRDRCNGGIDKIKKYIEAHYMENINLKSIAASFYMNPVYLGQLFRKTYGVYFNEFLLGLRIGEAKKLLRQTDLRMYEVAEKVGFQNADYFVTQFEKLEHMTPTDYRNKLRGKL</sequence>
<dbReference type="RefSeq" id="WP_377471834.1">
    <property type="nucleotide sequence ID" value="NZ_JBHLWN010000074.1"/>
</dbReference>
<keyword evidence="12" id="KW-1185">Reference proteome</keyword>
<name>A0ABV6DP95_9BACL</name>
<evidence type="ECO:0000256" key="8">
    <source>
        <dbReference type="PROSITE-ProRule" id="PRU00169"/>
    </source>
</evidence>
<dbReference type="Pfam" id="PF00072">
    <property type="entry name" value="Response_reg"/>
    <property type="match status" value="1"/>
</dbReference>
<dbReference type="PROSITE" id="PS01124">
    <property type="entry name" value="HTH_ARAC_FAMILY_2"/>
    <property type="match status" value="1"/>
</dbReference>
<dbReference type="PANTHER" id="PTHR42713:SF3">
    <property type="entry name" value="TRANSCRIPTIONAL REGULATORY PROTEIN HPTR"/>
    <property type="match status" value="1"/>
</dbReference>
<comment type="caution">
    <text evidence="11">The sequence shown here is derived from an EMBL/GenBank/DDBJ whole genome shotgun (WGS) entry which is preliminary data.</text>
</comment>
<evidence type="ECO:0000256" key="2">
    <source>
        <dbReference type="ARBA" id="ARBA00022490"/>
    </source>
</evidence>
<dbReference type="SMART" id="SM00342">
    <property type="entry name" value="HTH_ARAC"/>
    <property type="match status" value="1"/>
</dbReference>
<evidence type="ECO:0000256" key="7">
    <source>
        <dbReference type="ARBA" id="ARBA00023163"/>
    </source>
</evidence>
<dbReference type="InterPro" id="IPR009057">
    <property type="entry name" value="Homeodomain-like_sf"/>
</dbReference>
<keyword evidence="4" id="KW-0902">Two-component regulatory system</keyword>
<gene>
    <name evidence="11" type="ORF">ACFFK0_18690</name>
</gene>
<evidence type="ECO:0000256" key="5">
    <source>
        <dbReference type="ARBA" id="ARBA00023015"/>
    </source>
</evidence>
<dbReference type="Pfam" id="PF12833">
    <property type="entry name" value="HTH_18"/>
    <property type="match status" value="1"/>
</dbReference>
<dbReference type="PANTHER" id="PTHR42713">
    <property type="entry name" value="HISTIDINE KINASE-RELATED"/>
    <property type="match status" value="1"/>
</dbReference>
<keyword evidence="7" id="KW-0804">Transcription</keyword>
<evidence type="ECO:0000259" key="9">
    <source>
        <dbReference type="PROSITE" id="PS01124"/>
    </source>
</evidence>
<feature type="domain" description="Response regulatory" evidence="10">
    <location>
        <begin position="3"/>
        <end position="121"/>
    </location>
</feature>
<feature type="domain" description="HTH araC/xylS-type" evidence="9">
    <location>
        <begin position="419"/>
        <end position="517"/>
    </location>
</feature>
<evidence type="ECO:0000259" key="10">
    <source>
        <dbReference type="PROSITE" id="PS50110"/>
    </source>
</evidence>
<evidence type="ECO:0000256" key="6">
    <source>
        <dbReference type="ARBA" id="ARBA00023125"/>
    </source>
</evidence>
<protein>
    <submittedName>
        <fullName evidence="11">Response regulator</fullName>
    </submittedName>
</protein>
<dbReference type="Gene3D" id="1.10.10.60">
    <property type="entry name" value="Homeodomain-like"/>
    <property type="match status" value="2"/>
</dbReference>
<comment type="subcellular location">
    <subcellularLocation>
        <location evidence="1">Cytoplasm</location>
    </subcellularLocation>
</comment>
<dbReference type="InterPro" id="IPR051552">
    <property type="entry name" value="HptR"/>
</dbReference>
<dbReference type="InterPro" id="IPR041522">
    <property type="entry name" value="CdaR_GGDEF"/>
</dbReference>
<organism evidence="11 12">
    <name type="scientific">Paenibacillus chartarius</name>
    <dbReference type="NCBI Taxonomy" id="747481"/>
    <lineage>
        <taxon>Bacteria</taxon>
        <taxon>Bacillati</taxon>
        <taxon>Bacillota</taxon>
        <taxon>Bacilli</taxon>
        <taxon>Bacillales</taxon>
        <taxon>Paenibacillaceae</taxon>
        <taxon>Paenibacillus</taxon>
    </lineage>
</organism>
<dbReference type="Pfam" id="PF17853">
    <property type="entry name" value="GGDEF_2"/>
    <property type="match status" value="1"/>
</dbReference>
<keyword evidence="2" id="KW-0963">Cytoplasm</keyword>